<comment type="caution">
    <text evidence="1">The sequence shown here is derived from an EMBL/GenBank/DDBJ whole genome shotgun (WGS) entry which is preliminary data.</text>
</comment>
<proteinExistence type="predicted"/>
<name>A0A1Y1IZ80_COMTE</name>
<dbReference type="EMBL" id="BKBW01000001">
    <property type="protein sequence ID" value="GEQ73508.1"/>
    <property type="molecule type" value="Genomic_DNA"/>
</dbReference>
<dbReference type="GO" id="GO:0016757">
    <property type="term" value="F:glycosyltransferase activity"/>
    <property type="evidence" value="ECO:0007669"/>
    <property type="project" value="InterPro"/>
</dbReference>
<evidence type="ECO:0000313" key="1">
    <source>
        <dbReference type="EMBL" id="GEQ73508.1"/>
    </source>
</evidence>
<dbReference type="Proteomes" id="UP000323105">
    <property type="component" value="Unassembled WGS sequence"/>
</dbReference>
<evidence type="ECO:0000313" key="2">
    <source>
        <dbReference type="Proteomes" id="UP000323105"/>
    </source>
</evidence>
<dbReference type="CDD" id="cd03811">
    <property type="entry name" value="GT4_GT28_WabH-like"/>
    <property type="match status" value="1"/>
</dbReference>
<dbReference type="InterPro" id="IPR001296">
    <property type="entry name" value="Glyco_trans_1"/>
</dbReference>
<gene>
    <name evidence="1" type="ORF">CTTA_0513</name>
</gene>
<dbReference type="Pfam" id="PF13439">
    <property type="entry name" value="Glyco_transf_4"/>
    <property type="match status" value="1"/>
</dbReference>
<dbReference type="PANTHER" id="PTHR12526:SF630">
    <property type="entry name" value="GLYCOSYLTRANSFERASE"/>
    <property type="match status" value="1"/>
</dbReference>
<dbReference type="Gene3D" id="3.40.50.2000">
    <property type="entry name" value="Glycogen Phosphorylase B"/>
    <property type="match status" value="2"/>
</dbReference>
<dbReference type="InterPro" id="IPR028098">
    <property type="entry name" value="Glyco_trans_4-like_N"/>
</dbReference>
<keyword evidence="1" id="KW-0808">Transferase</keyword>
<dbReference type="RefSeq" id="WP_087080284.1">
    <property type="nucleotide sequence ID" value="NZ_BKBW01000001.1"/>
</dbReference>
<organism evidence="1 2">
    <name type="scientific">Comamonas testosteroni</name>
    <name type="common">Pseudomonas testosteroni</name>
    <dbReference type="NCBI Taxonomy" id="285"/>
    <lineage>
        <taxon>Bacteria</taxon>
        <taxon>Pseudomonadati</taxon>
        <taxon>Pseudomonadota</taxon>
        <taxon>Betaproteobacteria</taxon>
        <taxon>Burkholderiales</taxon>
        <taxon>Comamonadaceae</taxon>
        <taxon>Comamonas</taxon>
    </lineage>
</organism>
<sequence>MQEKSEKVALFVPSLGGGGAERVMVLLANGLIEEGLDVDFLVVNMGQRAHASALSEKVNLIDFKKSRTLAALPEMVRYLKKSKPRVMISALDYANVVNLVARKLAGVSTKLIITEHNTLSVASQGDFRGMGRILPWLMKLTYPWADQILAVSQGVADDLANKLNIKRSKIAVAYNPVVTEQLSMLSAQEVQWPWPRVEGIPFILATGRLAAAKDFSTLLKAFSILRKKRPAKLLILGEGEERGMLEQKIAEYELGEDVALPGFVSNPYAWMASADLFVMSSRWEGLPTVLIEAMACGAPVVSTDCPSGPAEILENGKWGRLVAVGDGAALAEAMDASILDADRHPGLARAQDFSVKKSVLKYMQFIKILSS</sequence>
<dbReference type="PANTHER" id="PTHR12526">
    <property type="entry name" value="GLYCOSYLTRANSFERASE"/>
    <property type="match status" value="1"/>
</dbReference>
<dbReference type="AlphaFoldDB" id="A0A1Y1IZ80"/>
<protein>
    <submittedName>
        <fullName evidence="1">Glycosyl transferase</fullName>
    </submittedName>
</protein>
<accession>A0A1Y1IZ80</accession>
<dbReference type="SUPFAM" id="SSF53756">
    <property type="entry name" value="UDP-Glycosyltransferase/glycogen phosphorylase"/>
    <property type="match status" value="1"/>
</dbReference>
<reference evidence="1 2" key="1">
    <citation type="journal article" date="2019" name="Microbiol. Resour. Announc.">
        <title>Draft Genome Sequence of Comamonas testosteroni TA441, a Bacterium That Has a Cryptic Phenol Degradation Gene Cluster.</title>
        <authorList>
            <person name="Arai H."/>
            <person name="Ishii M."/>
        </authorList>
    </citation>
    <scope>NUCLEOTIDE SEQUENCE [LARGE SCALE GENOMIC DNA]</scope>
    <source>
        <strain evidence="1 2">TA441</strain>
    </source>
</reference>
<dbReference type="Pfam" id="PF00534">
    <property type="entry name" value="Glycos_transf_1"/>
    <property type="match status" value="1"/>
</dbReference>